<name>A0A222YBK1_LEUME</name>
<organism evidence="1 2">
    <name type="scientific">Leuconostoc mesenteroides</name>
    <dbReference type="NCBI Taxonomy" id="1245"/>
    <lineage>
        <taxon>Bacteria</taxon>
        <taxon>Bacillati</taxon>
        <taxon>Bacillota</taxon>
        <taxon>Bacilli</taxon>
        <taxon>Lactobacillales</taxon>
        <taxon>Lactobacillaceae</taxon>
        <taxon>Leuconostoc</taxon>
    </lineage>
</organism>
<dbReference type="Pfam" id="PF13743">
    <property type="entry name" value="Thioredoxin_5"/>
    <property type="match status" value="1"/>
</dbReference>
<gene>
    <name evidence="1" type="ORF">GFV13_01010</name>
</gene>
<dbReference type="STRING" id="1245.ARA02_03260"/>
<accession>A0A222YBK1</accession>
<protein>
    <submittedName>
        <fullName evidence="1">DsbA family protein</fullName>
    </submittedName>
</protein>
<dbReference type="Proteomes" id="UP000469952">
    <property type="component" value="Unassembled WGS sequence"/>
</dbReference>
<dbReference type="OMA" id="QKLANQW"/>
<dbReference type="OrthoDB" id="2156137at2"/>
<dbReference type="AlphaFoldDB" id="A0A222YBK1"/>
<evidence type="ECO:0000313" key="1">
    <source>
        <dbReference type="EMBL" id="MQR25880.1"/>
    </source>
</evidence>
<reference evidence="1 2" key="1">
    <citation type="submission" date="2019-10" db="EMBL/GenBank/DDBJ databases">
        <title>WGS of Leuconostoc mesenteroides.</title>
        <authorList>
            <person name="Melo Bolivar J."/>
            <person name="Marino-Ramirez L."/>
            <person name="Villamil Diaz L.M."/>
        </authorList>
    </citation>
    <scope>NUCLEOTIDE SEQUENCE [LARGE SCALE GENOMIC DNA]</scope>
    <source>
        <strain evidence="1 2">M11</strain>
    </source>
</reference>
<proteinExistence type="predicted"/>
<dbReference type="GeneID" id="29575799"/>
<evidence type="ECO:0000313" key="2">
    <source>
        <dbReference type="Proteomes" id="UP000469952"/>
    </source>
</evidence>
<sequence length="199" mass="22363">MLSIYHFDTPLSDNCLITEQYLQKISQQIHRSHHLFFVPLINEPILKMIKDDNSSCADEPTDKASLVYRLTLDFKAAQIEGNKKARALLINLQEALTVGHQKYSRNLVINIAKKVGINITDFLYNRNSKETMQAILEDQQLAHGMMPKVQATVAIDDAVDLKTQILTDFSVNDLLPAFLPHISDDDASEKNAEASVNLA</sequence>
<comment type="caution">
    <text evidence="1">The sequence shown here is derived from an EMBL/GenBank/DDBJ whole genome shotgun (WGS) entry which is preliminary data.</text>
</comment>
<dbReference type="EMBL" id="WIPA01000001">
    <property type="protein sequence ID" value="MQR25880.1"/>
    <property type="molecule type" value="Genomic_DNA"/>
</dbReference>
<dbReference type="RefSeq" id="WP_010293329.1">
    <property type="nucleotide sequence ID" value="NZ_AP017936.1"/>
</dbReference>
<dbReference type="CDD" id="cd03025">
    <property type="entry name" value="DsbA_FrnE_like"/>
    <property type="match status" value="1"/>
</dbReference>